<comment type="caution">
    <text evidence="2">The sequence shown here is derived from an EMBL/GenBank/DDBJ whole genome shotgun (WGS) entry which is preliminary data.</text>
</comment>
<evidence type="ECO:0008006" key="4">
    <source>
        <dbReference type="Google" id="ProtNLM"/>
    </source>
</evidence>
<feature type="non-terminal residue" evidence="2">
    <location>
        <position position="1"/>
    </location>
</feature>
<proteinExistence type="predicted"/>
<dbReference type="EMBL" id="BTSY01000004">
    <property type="protein sequence ID" value="GMT21297.1"/>
    <property type="molecule type" value="Genomic_DNA"/>
</dbReference>
<organism evidence="2 3">
    <name type="scientific">Pristionchus fissidentatus</name>
    <dbReference type="NCBI Taxonomy" id="1538716"/>
    <lineage>
        <taxon>Eukaryota</taxon>
        <taxon>Metazoa</taxon>
        <taxon>Ecdysozoa</taxon>
        <taxon>Nematoda</taxon>
        <taxon>Chromadorea</taxon>
        <taxon>Rhabditida</taxon>
        <taxon>Rhabditina</taxon>
        <taxon>Diplogasteromorpha</taxon>
        <taxon>Diplogasteroidea</taxon>
        <taxon>Neodiplogasteridae</taxon>
        <taxon>Pristionchus</taxon>
    </lineage>
</organism>
<dbReference type="Proteomes" id="UP001432322">
    <property type="component" value="Unassembled WGS sequence"/>
</dbReference>
<gene>
    <name evidence="2" type="ORF">PFISCL1PPCAC_12594</name>
</gene>
<protein>
    <recommendedName>
        <fullName evidence="4">Ankyrin repeat-containing protein</fullName>
    </recommendedName>
</protein>
<sequence>TGHKRERDDVSQNLEETTSNKATCPNAPSSRAIRLANRQSAVKTTSHELTPYYRRKKRKIEEAKSNFVLIPSNAALGHSEYVSARSIHRRVLAAVLNGDKEKMAELINDPRMPLDAITTQYSFADDRTPIMEAFATGNVDLIMTMLIALAEKRKKGVDTTRYEPISAEVISTTSECGLSFKIYEACEVLREPLLSQLI</sequence>
<accession>A0AAV5VTG1</accession>
<evidence type="ECO:0000313" key="2">
    <source>
        <dbReference type="EMBL" id="GMT21297.1"/>
    </source>
</evidence>
<feature type="compositionally biased region" description="Polar residues" evidence="1">
    <location>
        <begin position="11"/>
        <end position="29"/>
    </location>
</feature>
<name>A0AAV5VTG1_9BILA</name>
<keyword evidence="3" id="KW-1185">Reference proteome</keyword>
<feature type="compositionally biased region" description="Basic and acidic residues" evidence="1">
    <location>
        <begin position="1"/>
        <end position="10"/>
    </location>
</feature>
<evidence type="ECO:0000256" key="1">
    <source>
        <dbReference type="SAM" id="MobiDB-lite"/>
    </source>
</evidence>
<feature type="region of interest" description="Disordered" evidence="1">
    <location>
        <begin position="1"/>
        <end position="29"/>
    </location>
</feature>
<evidence type="ECO:0000313" key="3">
    <source>
        <dbReference type="Proteomes" id="UP001432322"/>
    </source>
</evidence>
<dbReference type="AlphaFoldDB" id="A0AAV5VTG1"/>
<feature type="non-terminal residue" evidence="2">
    <location>
        <position position="198"/>
    </location>
</feature>
<reference evidence="2" key="1">
    <citation type="submission" date="2023-10" db="EMBL/GenBank/DDBJ databases">
        <title>Genome assembly of Pristionchus species.</title>
        <authorList>
            <person name="Yoshida K."/>
            <person name="Sommer R.J."/>
        </authorList>
    </citation>
    <scope>NUCLEOTIDE SEQUENCE</scope>
    <source>
        <strain evidence="2">RS5133</strain>
    </source>
</reference>